<dbReference type="RefSeq" id="WP_341840133.1">
    <property type="nucleotide sequence ID" value="NZ_CP149792.1"/>
</dbReference>
<feature type="transmembrane region" description="Helical" evidence="1">
    <location>
        <begin position="70"/>
        <end position="94"/>
    </location>
</feature>
<keyword evidence="1" id="KW-0472">Membrane</keyword>
<feature type="transmembrane region" description="Helical" evidence="1">
    <location>
        <begin position="127"/>
        <end position="147"/>
    </location>
</feature>
<keyword evidence="1" id="KW-1133">Transmembrane helix</keyword>
<feature type="transmembrane region" description="Helical" evidence="1">
    <location>
        <begin position="101"/>
        <end position="121"/>
    </location>
</feature>
<organism evidence="2 3">
    <name type="scientific">Chitinophaga caseinilytica</name>
    <dbReference type="NCBI Taxonomy" id="2267521"/>
    <lineage>
        <taxon>Bacteria</taxon>
        <taxon>Pseudomonadati</taxon>
        <taxon>Bacteroidota</taxon>
        <taxon>Chitinophagia</taxon>
        <taxon>Chitinophagales</taxon>
        <taxon>Chitinophagaceae</taxon>
        <taxon>Chitinophaga</taxon>
    </lineage>
</organism>
<keyword evidence="3" id="KW-1185">Reference proteome</keyword>
<evidence type="ECO:0000256" key="1">
    <source>
        <dbReference type="SAM" id="Phobius"/>
    </source>
</evidence>
<protein>
    <submittedName>
        <fullName evidence="2">Uncharacterized protein</fullName>
    </submittedName>
</protein>
<evidence type="ECO:0000313" key="3">
    <source>
        <dbReference type="Proteomes" id="UP001449657"/>
    </source>
</evidence>
<dbReference type="Proteomes" id="UP001449657">
    <property type="component" value="Chromosome"/>
</dbReference>
<gene>
    <name evidence="2" type="ORF">WJU22_21005</name>
</gene>
<reference evidence="2 3" key="1">
    <citation type="submission" date="2024-03" db="EMBL/GenBank/DDBJ databases">
        <title>Chitinophaga caseinilytica sp. nov., a casein hydrolysing bacterium isolated from forest soil.</title>
        <authorList>
            <person name="Lee D.S."/>
            <person name="Han D.M."/>
            <person name="Baek J.H."/>
            <person name="Choi D.G."/>
            <person name="Jeon J.H."/>
            <person name="Jeon C.O."/>
        </authorList>
    </citation>
    <scope>NUCLEOTIDE SEQUENCE [LARGE SCALE GENOMIC DNA]</scope>
    <source>
        <strain evidence="2 3">KACC 19118</strain>
    </source>
</reference>
<dbReference type="EMBL" id="CP150096">
    <property type="protein sequence ID" value="WZN45381.1"/>
    <property type="molecule type" value="Genomic_DNA"/>
</dbReference>
<feature type="transmembrane region" description="Helical" evidence="1">
    <location>
        <begin position="28"/>
        <end position="50"/>
    </location>
</feature>
<name>A0ABZ2YZE8_9BACT</name>
<proteinExistence type="predicted"/>
<sequence length="162" mass="18739">MKVNKEVEVLSAINTVTPAIRRQLMPGWFLIINVIIILSGIHGIFTIIQQSIIYHDQDMDPILRYLPDDWLYYVVFQQAFHILPIIPACLFFVFQKSATRWGMATGALLVIAMLFNIIGGFGVYELFTIFIMIFWALAVSAWLIHVFRIHKSWRNGRPGAWK</sequence>
<accession>A0ABZ2YZE8</accession>
<evidence type="ECO:0000313" key="2">
    <source>
        <dbReference type="EMBL" id="WZN45381.1"/>
    </source>
</evidence>
<keyword evidence="1" id="KW-0812">Transmembrane</keyword>